<reference evidence="2" key="1">
    <citation type="journal article" date="2013" name="J. Plant Res.">
        <title>Effect of fungi and light on seed germination of three Opuntia species from semiarid lands of central Mexico.</title>
        <authorList>
            <person name="Delgado-Sanchez P."/>
            <person name="Jimenez-Bremont J.F."/>
            <person name="Guerrero-Gonzalez Mde L."/>
            <person name="Flores J."/>
        </authorList>
    </citation>
    <scope>NUCLEOTIDE SEQUENCE</scope>
    <source>
        <tissue evidence="2">Cladode</tissue>
    </source>
</reference>
<proteinExistence type="predicted"/>
<name>A0A7C9EIR7_OPUST</name>
<sequence length="222" mass="24813">MKQAMENKRTSKKNHTNSPRRKRRSHSRKTLSNCLINFAEARREVAKALRRHRSTITTTAQYGYRMGRGLSCPIIDNMRSFSKSPSLPASDGNCCYPLVKAHEQGVAGPIWSTTGASIVCGPTSILEALEFDEWRITHDETSFAASHNWWVGFLESLDGKNHQEDSHEEPNLDDRARILGQVHDLNFEMGEATCSSSSSIDGGLESSNPIDEMLVYDVLNIS</sequence>
<feature type="compositionally biased region" description="Basic residues" evidence="1">
    <location>
        <begin position="10"/>
        <end position="29"/>
    </location>
</feature>
<protein>
    <submittedName>
        <fullName evidence="2">Uncharacterized protein</fullName>
    </submittedName>
</protein>
<dbReference type="AlphaFoldDB" id="A0A7C9EIR7"/>
<organism evidence="2">
    <name type="scientific">Opuntia streptacantha</name>
    <name type="common">Prickly pear cactus</name>
    <name type="synonym">Opuntia cardona</name>
    <dbReference type="NCBI Taxonomy" id="393608"/>
    <lineage>
        <taxon>Eukaryota</taxon>
        <taxon>Viridiplantae</taxon>
        <taxon>Streptophyta</taxon>
        <taxon>Embryophyta</taxon>
        <taxon>Tracheophyta</taxon>
        <taxon>Spermatophyta</taxon>
        <taxon>Magnoliopsida</taxon>
        <taxon>eudicotyledons</taxon>
        <taxon>Gunneridae</taxon>
        <taxon>Pentapetalae</taxon>
        <taxon>Caryophyllales</taxon>
        <taxon>Cactineae</taxon>
        <taxon>Cactaceae</taxon>
        <taxon>Opuntioideae</taxon>
        <taxon>Opuntia</taxon>
    </lineage>
</organism>
<evidence type="ECO:0000313" key="2">
    <source>
        <dbReference type="EMBL" id="MBA4669120.1"/>
    </source>
</evidence>
<dbReference type="EMBL" id="GISG01242404">
    <property type="protein sequence ID" value="MBA4669120.1"/>
    <property type="molecule type" value="Transcribed_RNA"/>
</dbReference>
<accession>A0A7C9EIR7</accession>
<feature type="region of interest" description="Disordered" evidence="1">
    <location>
        <begin position="1"/>
        <end position="29"/>
    </location>
</feature>
<reference evidence="2" key="2">
    <citation type="submission" date="2020-07" db="EMBL/GenBank/DDBJ databases">
        <authorList>
            <person name="Vera ALvarez R."/>
            <person name="Arias-Moreno D.M."/>
            <person name="Jimenez-Jacinto V."/>
            <person name="Jimenez-Bremont J.F."/>
            <person name="Swaminathan K."/>
            <person name="Moose S.P."/>
            <person name="Guerrero-Gonzalez M.L."/>
            <person name="Marino-Ramirez L."/>
            <person name="Landsman D."/>
            <person name="Rodriguez-Kessler M."/>
            <person name="Delgado-Sanchez P."/>
        </authorList>
    </citation>
    <scope>NUCLEOTIDE SEQUENCE</scope>
    <source>
        <tissue evidence="2">Cladode</tissue>
    </source>
</reference>
<evidence type="ECO:0000256" key="1">
    <source>
        <dbReference type="SAM" id="MobiDB-lite"/>
    </source>
</evidence>